<dbReference type="Gene3D" id="1.10.10.10">
    <property type="entry name" value="Winged helix-like DNA-binding domain superfamily/Winged helix DNA-binding domain"/>
    <property type="match status" value="2"/>
</dbReference>
<dbReference type="InterPro" id="IPR036390">
    <property type="entry name" value="WH_DNA-bd_sf"/>
</dbReference>
<dbReference type="SUPFAM" id="SSF75632">
    <property type="entry name" value="Cullin homology domain"/>
    <property type="match status" value="1"/>
</dbReference>
<feature type="region of interest" description="Disordered" evidence="8">
    <location>
        <begin position="698"/>
        <end position="730"/>
    </location>
</feature>
<evidence type="ECO:0000256" key="3">
    <source>
        <dbReference type="ARBA" id="ARBA00022499"/>
    </source>
</evidence>
<keyword evidence="5" id="KW-0832">Ubl conjugation</keyword>
<dbReference type="InterPro" id="IPR016159">
    <property type="entry name" value="Cullin_repeat-like_dom_sf"/>
</dbReference>
<dbReference type="SMART" id="SM00182">
    <property type="entry name" value="CULLIN"/>
    <property type="match status" value="1"/>
</dbReference>
<keyword evidence="3" id="KW-1017">Isopeptide bond</keyword>
<dbReference type="GO" id="GO:0031625">
    <property type="term" value="F:ubiquitin protein ligase binding"/>
    <property type="evidence" value="ECO:0007669"/>
    <property type="project" value="InterPro"/>
</dbReference>
<dbReference type="FunFam" id="1.10.10.10:FF:000014">
    <property type="entry name" value="Cullin 1"/>
    <property type="match status" value="1"/>
</dbReference>
<evidence type="ECO:0000256" key="4">
    <source>
        <dbReference type="ARBA" id="ARBA00022786"/>
    </source>
</evidence>
<reference evidence="10" key="1">
    <citation type="submission" date="2016-01" db="EMBL/GenBank/DDBJ databases">
        <title>Reference transcriptome for the parasite Schistocephalus solidus: insights into the molecular evolution of parasitism.</title>
        <authorList>
            <person name="Hebert F.O."/>
            <person name="Grambauer S."/>
            <person name="Barber I."/>
            <person name="Landry C.R."/>
            <person name="Aubin-Horth N."/>
        </authorList>
    </citation>
    <scope>NUCLEOTIDE SEQUENCE</scope>
</reference>
<dbReference type="InterPro" id="IPR036388">
    <property type="entry name" value="WH-like_DNA-bd_sf"/>
</dbReference>
<dbReference type="FunFam" id="1.20.1310.10:FF:000023">
    <property type="entry name" value="cullin-1"/>
    <property type="match status" value="1"/>
</dbReference>
<dbReference type="FunFam" id="4.10.1030.10:FF:000002">
    <property type="entry name" value="cullin homolog 1"/>
    <property type="match status" value="1"/>
</dbReference>
<evidence type="ECO:0000256" key="6">
    <source>
        <dbReference type="PROSITE-ProRule" id="PRU00330"/>
    </source>
</evidence>
<dbReference type="FunFam" id="1.20.1310.10:FF:000019">
    <property type="entry name" value="Cullin 1"/>
    <property type="match status" value="1"/>
</dbReference>
<dbReference type="SUPFAM" id="SSF74788">
    <property type="entry name" value="Cullin repeat-like"/>
    <property type="match status" value="1"/>
</dbReference>
<dbReference type="GO" id="GO:0031461">
    <property type="term" value="C:cullin-RING ubiquitin ligase complex"/>
    <property type="evidence" value="ECO:0007669"/>
    <property type="project" value="InterPro"/>
</dbReference>
<sequence length="846" mass="97465">MSSRLDNLALAWIDLKDGVDRIYEQKMNKKDYMILFTNVHNYCTFVDPSVRSGSGREQAEGSGTSKLIGLELYKKLREYLKQRVTSLRAEGENLMGEELLSFFEKSWRSFRFSSNVLDGAFRYLNRNWVKREFEEGRKSIVVVYALALMIWRDIMLKPFSQALISAIFREIEKERHGETVATQRLQAIIECLVELRVTTEQYPSHNMQMSGPLQQGLLIQQPRSPLPGQLDACPPGSQYPGPLLPPSPNPLDPYSGSECKGGLTIYQDHFERPFLLETKRFYMLESTQLLQTSSVMDYLKRVEVRLKEERNRVQTYLHISTQVGLLKTCEQSLIGDHMDRLIAEFPNLLQEERMDDIARMYRLVGRFPEGKDRLVEMTEKHVEERGSSALRQVCQTAVNNPKLFVDTIIQVQKKNLDLVLSGFSMDPAFTRALDKGSDRFINRNAVTDLAGSPRKGPELLAKYVDMLLKKGPKDNQPEDLEETLNNVMDIFKYMEDKDVFQKFYSNMLARRLVNGLSISDDTEVSMISRLKGACGFEYTTKLQRMFQDVGSSRDLNIKFSEYLSENPTSQGLLKGVDFSIMVLSSNAWPFQAQTAFVIPPELAHCFEVFNTFYQKQHNGRKLSWCYHLSRGDVVTHYTKSRYTFQVSTYQMAVLMLFNKDLVNTVSFIQSQTGIEMATLVQVLHILLRARVLKLFDPNNPKEERRTSKTADATAVATPVTKRSADDDSSDTVITPETQLRLYTDYNNKRFRVNLNMPVKTEAKQETEQTLVNVESDRKVIVQACIVRIMKTRKVMPHNQLINEVITQLSSRFKPTIPLIKHSLNSLIEREYIKRDLNNRETYEYIA</sequence>
<dbReference type="FunFam" id="1.20.1310.10:FF:000001">
    <property type="entry name" value="Cullin 3"/>
    <property type="match status" value="1"/>
</dbReference>
<dbReference type="PROSITE" id="PS01256">
    <property type="entry name" value="CULLIN_1"/>
    <property type="match status" value="1"/>
</dbReference>
<dbReference type="PANTHER" id="PTHR11932">
    <property type="entry name" value="CULLIN"/>
    <property type="match status" value="1"/>
</dbReference>
<dbReference type="Pfam" id="PF10557">
    <property type="entry name" value="Cullin_Nedd8"/>
    <property type="match status" value="1"/>
</dbReference>
<proteinExistence type="inferred from homology"/>
<feature type="domain" description="Cullin family profile" evidence="9">
    <location>
        <begin position="455"/>
        <end position="687"/>
    </location>
</feature>
<dbReference type="InterPro" id="IPR019559">
    <property type="entry name" value="Cullin_neddylation_domain"/>
</dbReference>
<feature type="compositionally biased region" description="Basic and acidic residues" evidence="8">
    <location>
        <begin position="699"/>
        <end position="708"/>
    </location>
</feature>
<organism evidence="10">
    <name type="scientific">Schistocephalus solidus</name>
    <name type="common">Tapeworm</name>
    <dbReference type="NCBI Taxonomy" id="70667"/>
    <lineage>
        <taxon>Eukaryota</taxon>
        <taxon>Metazoa</taxon>
        <taxon>Spiralia</taxon>
        <taxon>Lophotrochozoa</taxon>
        <taxon>Platyhelminthes</taxon>
        <taxon>Cestoda</taxon>
        <taxon>Eucestoda</taxon>
        <taxon>Diphyllobothriidea</taxon>
        <taxon>Diphyllobothriidae</taxon>
        <taxon>Schistocephalus</taxon>
    </lineage>
</organism>
<keyword evidence="4" id="KW-0833">Ubl conjugation pathway</keyword>
<name>A0A0X3P307_SCHSO</name>
<protein>
    <recommendedName>
        <fullName evidence="9">Cullin family profile domain-containing protein</fullName>
    </recommendedName>
</protein>
<dbReference type="InterPro" id="IPR016158">
    <property type="entry name" value="Cullin_homology"/>
</dbReference>
<dbReference type="Pfam" id="PF00888">
    <property type="entry name" value="Cullin"/>
    <property type="match status" value="2"/>
</dbReference>
<evidence type="ECO:0000313" key="10">
    <source>
        <dbReference type="EMBL" id="JAP46053.1"/>
    </source>
</evidence>
<dbReference type="GO" id="GO:0006511">
    <property type="term" value="P:ubiquitin-dependent protein catabolic process"/>
    <property type="evidence" value="ECO:0007669"/>
    <property type="project" value="InterPro"/>
</dbReference>
<evidence type="ECO:0000256" key="1">
    <source>
        <dbReference type="ARBA" id="ARBA00004906"/>
    </source>
</evidence>
<dbReference type="Pfam" id="PF26557">
    <property type="entry name" value="Cullin_AB"/>
    <property type="match status" value="1"/>
</dbReference>
<dbReference type="Gene3D" id="4.10.1030.10">
    <property type="entry name" value="Ring Box Chain A, domain 5"/>
    <property type="match status" value="1"/>
</dbReference>
<dbReference type="EMBL" id="GEEE01017172">
    <property type="protein sequence ID" value="JAP46053.1"/>
    <property type="molecule type" value="Transcribed_RNA"/>
</dbReference>
<comment type="similarity">
    <text evidence="2 6 7">Belongs to the cullin family.</text>
</comment>
<dbReference type="InterPro" id="IPR059120">
    <property type="entry name" value="Cullin-like_AB"/>
</dbReference>
<dbReference type="FunFam" id="1.20.1310.10:FF:000007">
    <property type="entry name" value="Cullin 1"/>
    <property type="match status" value="1"/>
</dbReference>
<evidence type="ECO:0000256" key="7">
    <source>
        <dbReference type="RuleBase" id="RU003829"/>
    </source>
</evidence>
<accession>A0A0X3P307</accession>
<dbReference type="InterPro" id="IPR001373">
    <property type="entry name" value="Cullin_N"/>
</dbReference>
<gene>
    <name evidence="10" type="ORF">TR141131</name>
</gene>
<dbReference type="InterPro" id="IPR036317">
    <property type="entry name" value="Cullin_homology_sf"/>
</dbReference>
<dbReference type="AlphaFoldDB" id="A0A0X3P307"/>
<evidence type="ECO:0000256" key="8">
    <source>
        <dbReference type="SAM" id="MobiDB-lite"/>
    </source>
</evidence>
<feature type="compositionally biased region" description="Low complexity" evidence="8">
    <location>
        <begin position="709"/>
        <end position="720"/>
    </location>
</feature>
<evidence type="ECO:0000256" key="2">
    <source>
        <dbReference type="ARBA" id="ARBA00006019"/>
    </source>
</evidence>
<dbReference type="Gene3D" id="1.20.1310.10">
    <property type="entry name" value="Cullin Repeats"/>
    <property type="match status" value="4"/>
</dbReference>
<evidence type="ECO:0000256" key="5">
    <source>
        <dbReference type="ARBA" id="ARBA00022843"/>
    </source>
</evidence>
<evidence type="ECO:0000259" key="9">
    <source>
        <dbReference type="PROSITE" id="PS50069"/>
    </source>
</evidence>
<comment type="pathway">
    <text evidence="1">Protein modification; protein ubiquitination.</text>
</comment>
<dbReference type="SMART" id="SM00884">
    <property type="entry name" value="Cullin_Nedd8"/>
    <property type="match status" value="1"/>
</dbReference>
<dbReference type="PROSITE" id="PS50069">
    <property type="entry name" value="CULLIN_2"/>
    <property type="match status" value="1"/>
</dbReference>
<dbReference type="InterPro" id="IPR045093">
    <property type="entry name" value="Cullin"/>
</dbReference>
<dbReference type="InterPro" id="IPR016157">
    <property type="entry name" value="Cullin_CS"/>
</dbReference>
<dbReference type="SUPFAM" id="SSF46785">
    <property type="entry name" value="Winged helix' DNA-binding domain"/>
    <property type="match status" value="1"/>
</dbReference>